<proteinExistence type="predicted"/>
<sequence>MTSQTKRRPVMASLTGSITRGQETEALKALQARKIDAEDFAAIGTNNLLADEVAALILKYRLFTPPAEQIQKILEINEAVWKNLAITAEAVAALGDPPNCPPSDDQHLYGICLFYETGDPVKTFQLNWEACIHVHQPEGVLKWDGLVFTPQGVRQRDTAKPRPIGLRWQVCELGRQFQGQSVRKVLPQLDQCQKIGMGQELPLVATLHPKWVKSINGQDIPFVDAPDLEVAPHGRGDFFGAPSLSFLSDIRQVDLHATSVGHRSGRYGSGVLQ</sequence>
<organism evidence="1 2">
    <name type="scientific">Candidatus Buchananbacteria bacterium RIFCSPLOWO2_01_FULL_40_23b</name>
    <dbReference type="NCBI Taxonomy" id="1797544"/>
    <lineage>
        <taxon>Bacteria</taxon>
        <taxon>Candidatus Buchananiibacteriota</taxon>
    </lineage>
</organism>
<evidence type="ECO:0000313" key="1">
    <source>
        <dbReference type="EMBL" id="OGY55901.1"/>
    </source>
</evidence>
<reference evidence="1 2" key="1">
    <citation type="journal article" date="2016" name="Nat. Commun.">
        <title>Thousands of microbial genomes shed light on interconnected biogeochemical processes in an aquifer system.</title>
        <authorList>
            <person name="Anantharaman K."/>
            <person name="Brown C.T."/>
            <person name="Hug L.A."/>
            <person name="Sharon I."/>
            <person name="Castelle C.J."/>
            <person name="Probst A.J."/>
            <person name="Thomas B.C."/>
            <person name="Singh A."/>
            <person name="Wilkins M.J."/>
            <person name="Karaoz U."/>
            <person name="Brodie E.L."/>
            <person name="Williams K.H."/>
            <person name="Hubbard S.S."/>
            <person name="Banfield J.F."/>
        </authorList>
    </citation>
    <scope>NUCLEOTIDE SEQUENCE [LARGE SCALE GENOMIC DNA]</scope>
</reference>
<name>A0A1G1YU65_9BACT</name>
<gene>
    <name evidence="1" type="ORF">A2912_02855</name>
</gene>
<dbReference type="Proteomes" id="UP000178122">
    <property type="component" value="Unassembled WGS sequence"/>
</dbReference>
<protein>
    <submittedName>
        <fullName evidence="1">Uncharacterized protein</fullName>
    </submittedName>
</protein>
<comment type="caution">
    <text evidence="1">The sequence shown here is derived from an EMBL/GenBank/DDBJ whole genome shotgun (WGS) entry which is preliminary data.</text>
</comment>
<accession>A0A1G1YU65</accession>
<evidence type="ECO:0000313" key="2">
    <source>
        <dbReference type="Proteomes" id="UP000178122"/>
    </source>
</evidence>
<dbReference type="AlphaFoldDB" id="A0A1G1YU65"/>
<dbReference type="EMBL" id="MHIN01000003">
    <property type="protein sequence ID" value="OGY55901.1"/>
    <property type="molecule type" value="Genomic_DNA"/>
</dbReference>